<evidence type="ECO:0000259" key="1">
    <source>
        <dbReference type="PROSITE" id="PS50112"/>
    </source>
</evidence>
<dbReference type="CDD" id="cd00130">
    <property type="entry name" value="PAS"/>
    <property type="match status" value="1"/>
</dbReference>
<protein>
    <submittedName>
        <fullName evidence="4">PAS domain S-box-containing protein/diguanylate cyclase (GGDEF) domain-containing protein</fullName>
    </submittedName>
</protein>
<gene>
    <name evidence="4" type="ORF">SAMN05216361_2309</name>
</gene>
<evidence type="ECO:0000313" key="5">
    <source>
        <dbReference type="Proteomes" id="UP000184520"/>
    </source>
</evidence>
<dbReference type="PROSITE" id="PS50883">
    <property type="entry name" value="EAL"/>
    <property type="match status" value="1"/>
</dbReference>
<dbReference type="PROSITE" id="PS50112">
    <property type="entry name" value="PAS"/>
    <property type="match status" value="1"/>
</dbReference>
<feature type="domain" description="GGDEF" evidence="3">
    <location>
        <begin position="163"/>
        <end position="297"/>
    </location>
</feature>
<dbReference type="NCBIfam" id="TIGR00254">
    <property type="entry name" value="GGDEF"/>
    <property type="match status" value="1"/>
</dbReference>
<feature type="domain" description="PAS" evidence="1">
    <location>
        <begin position="9"/>
        <end position="55"/>
    </location>
</feature>
<dbReference type="SUPFAM" id="SSF55785">
    <property type="entry name" value="PYP-like sensor domain (PAS domain)"/>
    <property type="match status" value="1"/>
</dbReference>
<evidence type="ECO:0000259" key="3">
    <source>
        <dbReference type="PROSITE" id="PS50887"/>
    </source>
</evidence>
<dbReference type="InterPro" id="IPR035919">
    <property type="entry name" value="EAL_sf"/>
</dbReference>
<dbReference type="STRING" id="634436.SAMN05216361_2309"/>
<dbReference type="SMART" id="SM00267">
    <property type="entry name" value="GGDEF"/>
    <property type="match status" value="1"/>
</dbReference>
<dbReference type="Pfam" id="PF00990">
    <property type="entry name" value="GGDEF"/>
    <property type="match status" value="1"/>
</dbReference>
<sequence length="576" mass="66330">MSAPNNLLIDQVFRLAAEQSRDAILISDKDNQIIYVNNMFSQLTEYTEDDVIGKNPSILKSGIQTDEYYAQLWATIAQKGEWRGELWNRAKSGRLFYEHQHIMAIADDSGATQYYISIFYDRTRQLREAQTKRFNERYDRKTQLPNERKLQEYVKSLSKNQQTSFTYITFNYLDLKDINSTYGTEFGDLFLSEIALRIKSLGHRKFFAARISGGQFALITPYQSQQPQRLSALQHIARELKAPIVVQDREIFPQVEIGVLEQAHEQEFDLELFTHSEHDSHRDPASSNQDFYFINQSNKDKIRDEFELAQRLQLALKNDDFEIYFQPQVNSVDQSILGAEALLRWFTPDGQISPGEFLTVAEKYNLMNKLDEYVVNKVFEHIHRAKTRRIQLPRIAINISDQLIPLNVIEALMAKHNIQPDDFELEITEKLIAAHDDETNLFLQAFKDRGIHTSIDDFGTGYSSLARLRHLKVNKLKIDKSFIDHIKSSLQDREILLSIIGIGKALKLTVLAEGVETPCQWEFLQRSGCDLIQGFLFSKPVDLPTLLSLLAAGPVHNALETEQCEFVTQCHSANRG</sequence>
<dbReference type="SUPFAM" id="SSF55073">
    <property type="entry name" value="Nucleotide cyclase"/>
    <property type="match status" value="1"/>
</dbReference>
<dbReference type="Pfam" id="PF00563">
    <property type="entry name" value="EAL"/>
    <property type="match status" value="1"/>
</dbReference>
<dbReference type="AlphaFoldDB" id="A0A1M5JZR6"/>
<dbReference type="InterPro" id="IPR001633">
    <property type="entry name" value="EAL_dom"/>
</dbReference>
<dbReference type="InterPro" id="IPR029787">
    <property type="entry name" value="Nucleotide_cyclase"/>
</dbReference>
<dbReference type="InterPro" id="IPR000160">
    <property type="entry name" value="GGDEF_dom"/>
</dbReference>
<keyword evidence="5" id="KW-1185">Reference proteome</keyword>
<reference evidence="5" key="1">
    <citation type="submission" date="2016-11" db="EMBL/GenBank/DDBJ databases">
        <authorList>
            <person name="Varghese N."/>
            <person name="Submissions S."/>
        </authorList>
    </citation>
    <scope>NUCLEOTIDE SEQUENCE [LARGE SCALE GENOMIC DNA]</scope>
    <source>
        <strain evidence="5">CGMCC 1.8995</strain>
    </source>
</reference>
<dbReference type="Proteomes" id="UP000184520">
    <property type="component" value="Unassembled WGS sequence"/>
</dbReference>
<dbReference type="NCBIfam" id="TIGR00229">
    <property type="entry name" value="sensory_box"/>
    <property type="match status" value="1"/>
</dbReference>
<dbReference type="PANTHER" id="PTHR44757">
    <property type="entry name" value="DIGUANYLATE CYCLASE DGCP"/>
    <property type="match status" value="1"/>
</dbReference>
<evidence type="ECO:0000259" key="2">
    <source>
        <dbReference type="PROSITE" id="PS50883"/>
    </source>
</evidence>
<dbReference type="Gene3D" id="3.30.450.20">
    <property type="entry name" value="PAS domain"/>
    <property type="match status" value="1"/>
</dbReference>
<accession>A0A1M5JZR6</accession>
<dbReference type="SUPFAM" id="SSF141868">
    <property type="entry name" value="EAL domain-like"/>
    <property type="match status" value="1"/>
</dbReference>
<name>A0A1M5JZR6_9ALTE</name>
<dbReference type="InterPro" id="IPR000014">
    <property type="entry name" value="PAS"/>
</dbReference>
<feature type="domain" description="EAL" evidence="2">
    <location>
        <begin position="305"/>
        <end position="554"/>
    </location>
</feature>
<dbReference type="Pfam" id="PF13426">
    <property type="entry name" value="PAS_9"/>
    <property type="match status" value="1"/>
</dbReference>
<dbReference type="InterPro" id="IPR043128">
    <property type="entry name" value="Rev_trsase/Diguanyl_cyclase"/>
</dbReference>
<dbReference type="InterPro" id="IPR035965">
    <property type="entry name" value="PAS-like_dom_sf"/>
</dbReference>
<organism evidence="4 5">
    <name type="scientific">Marisediminitalea aggregata</name>
    <dbReference type="NCBI Taxonomy" id="634436"/>
    <lineage>
        <taxon>Bacteria</taxon>
        <taxon>Pseudomonadati</taxon>
        <taxon>Pseudomonadota</taxon>
        <taxon>Gammaproteobacteria</taxon>
        <taxon>Alteromonadales</taxon>
        <taxon>Alteromonadaceae</taxon>
        <taxon>Marisediminitalea</taxon>
    </lineage>
</organism>
<dbReference type="SMART" id="SM00091">
    <property type="entry name" value="PAS"/>
    <property type="match status" value="1"/>
</dbReference>
<dbReference type="EMBL" id="FQWD01000003">
    <property type="protein sequence ID" value="SHG45759.1"/>
    <property type="molecule type" value="Genomic_DNA"/>
</dbReference>
<dbReference type="PROSITE" id="PS50887">
    <property type="entry name" value="GGDEF"/>
    <property type="match status" value="1"/>
</dbReference>
<dbReference type="CDD" id="cd01948">
    <property type="entry name" value="EAL"/>
    <property type="match status" value="1"/>
</dbReference>
<dbReference type="InterPro" id="IPR052155">
    <property type="entry name" value="Biofilm_reg_signaling"/>
</dbReference>
<dbReference type="Gene3D" id="3.30.70.270">
    <property type="match status" value="1"/>
</dbReference>
<dbReference type="Gene3D" id="3.20.20.450">
    <property type="entry name" value="EAL domain"/>
    <property type="match status" value="1"/>
</dbReference>
<dbReference type="RefSeq" id="WP_073322456.1">
    <property type="nucleotide sequence ID" value="NZ_FQWD01000003.1"/>
</dbReference>
<proteinExistence type="predicted"/>
<dbReference type="SMART" id="SM00052">
    <property type="entry name" value="EAL"/>
    <property type="match status" value="1"/>
</dbReference>
<dbReference type="PANTHER" id="PTHR44757:SF2">
    <property type="entry name" value="BIOFILM ARCHITECTURE MAINTENANCE PROTEIN MBAA"/>
    <property type="match status" value="1"/>
</dbReference>
<evidence type="ECO:0000313" key="4">
    <source>
        <dbReference type="EMBL" id="SHG45759.1"/>
    </source>
</evidence>